<name>A0A812LC43_9DINO</name>
<keyword evidence="2" id="KW-1185">Reference proteome</keyword>
<evidence type="ECO:0000313" key="2">
    <source>
        <dbReference type="Proteomes" id="UP000604046"/>
    </source>
</evidence>
<organism evidence="1 2">
    <name type="scientific">Symbiodinium natans</name>
    <dbReference type="NCBI Taxonomy" id="878477"/>
    <lineage>
        <taxon>Eukaryota</taxon>
        <taxon>Sar</taxon>
        <taxon>Alveolata</taxon>
        <taxon>Dinophyceae</taxon>
        <taxon>Suessiales</taxon>
        <taxon>Symbiodiniaceae</taxon>
        <taxon>Symbiodinium</taxon>
    </lineage>
</organism>
<protein>
    <submittedName>
        <fullName evidence="1">Act1 protein</fullName>
    </submittedName>
</protein>
<dbReference type="AlphaFoldDB" id="A0A812LC43"/>
<dbReference type="Proteomes" id="UP000604046">
    <property type="component" value="Unassembled WGS sequence"/>
</dbReference>
<comment type="caution">
    <text evidence="1">The sequence shown here is derived from an EMBL/GenBank/DDBJ whole genome shotgun (WGS) entry which is preliminary data.</text>
</comment>
<gene>
    <name evidence="1" type="primary">act1</name>
    <name evidence="1" type="ORF">SNAT2548_LOCUS11047</name>
</gene>
<reference evidence="1" key="1">
    <citation type="submission" date="2021-02" db="EMBL/GenBank/DDBJ databases">
        <authorList>
            <person name="Dougan E. K."/>
            <person name="Rhodes N."/>
            <person name="Thang M."/>
            <person name="Chan C."/>
        </authorList>
    </citation>
    <scope>NUCLEOTIDE SEQUENCE</scope>
</reference>
<dbReference type="EMBL" id="CAJNDS010000957">
    <property type="protein sequence ID" value="CAE7242036.1"/>
    <property type="molecule type" value="Genomic_DNA"/>
</dbReference>
<proteinExistence type="predicted"/>
<evidence type="ECO:0000313" key="1">
    <source>
        <dbReference type="EMBL" id="CAE7242036.1"/>
    </source>
</evidence>
<sequence length="103" mass="11168">MGVAIGKMENLICCGERGCPTVGTEQRFFCVIEQHSAHGPFDIEDIEDLAHGDQERSVQPDLDQHVAEALGPLLPKDDLPPKVFGRRGADNAVTLIATSQMVI</sequence>
<accession>A0A812LC43</accession>